<dbReference type="AlphaFoldDB" id="A0A7L5DPZ4"/>
<dbReference type="KEGG" id="srho:HH216_13275"/>
<accession>A0A7L5DPZ4</accession>
<keyword evidence="2" id="KW-1185">Reference proteome</keyword>
<dbReference type="RefSeq" id="WP_169551239.1">
    <property type="nucleotide sequence ID" value="NZ_CP051677.1"/>
</dbReference>
<reference evidence="1 2" key="1">
    <citation type="submission" date="2020-04" db="EMBL/GenBank/DDBJ databases">
        <title>Genome sequencing of novel species.</title>
        <authorList>
            <person name="Heo J."/>
            <person name="Kim S.-J."/>
            <person name="Kim J.-S."/>
            <person name="Hong S.-B."/>
            <person name="Kwon S.-W."/>
        </authorList>
    </citation>
    <scope>NUCLEOTIDE SEQUENCE [LARGE SCALE GENOMIC DNA]</scope>
    <source>
        <strain evidence="1 2">CJU-R4</strain>
    </source>
</reference>
<dbReference type="Proteomes" id="UP000501128">
    <property type="component" value="Chromosome"/>
</dbReference>
<proteinExistence type="predicted"/>
<evidence type="ECO:0000313" key="2">
    <source>
        <dbReference type="Proteomes" id="UP000501128"/>
    </source>
</evidence>
<organism evidence="1 2">
    <name type="scientific">Spirosoma rhododendri</name>
    <dbReference type="NCBI Taxonomy" id="2728024"/>
    <lineage>
        <taxon>Bacteria</taxon>
        <taxon>Pseudomonadati</taxon>
        <taxon>Bacteroidota</taxon>
        <taxon>Cytophagia</taxon>
        <taxon>Cytophagales</taxon>
        <taxon>Cytophagaceae</taxon>
        <taxon>Spirosoma</taxon>
    </lineage>
</organism>
<protein>
    <recommendedName>
        <fullName evidence="3">T9SS type A sorting domain-containing protein</fullName>
    </recommendedName>
</protein>
<dbReference type="EMBL" id="CP051677">
    <property type="protein sequence ID" value="QJD79273.1"/>
    <property type="molecule type" value="Genomic_DNA"/>
</dbReference>
<evidence type="ECO:0000313" key="1">
    <source>
        <dbReference type="EMBL" id="QJD79273.1"/>
    </source>
</evidence>
<evidence type="ECO:0008006" key="3">
    <source>
        <dbReference type="Google" id="ProtNLM"/>
    </source>
</evidence>
<sequence length="67" mass="7444">MLTNDSQDPVQINVIGTTGQLYRSVRFSKPEPSLSARISLTGMAYGVCLLDIRQGKSRVVRKIIHVQ</sequence>
<name>A0A7L5DPZ4_9BACT</name>
<gene>
    <name evidence="1" type="ORF">HH216_13275</name>
</gene>